<dbReference type="AlphaFoldDB" id="A0A1H3VK19"/>
<gene>
    <name evidence="3" type="ORF">SAMN04488065_0031</name>
</gene>
<name>A0A1H3VK19_9EURY</name>
<dbReference type="CDD" id="cd04647">
    <property type="entry name" value="LbH_MAT_like"/>
    <property type="match status" value="1"/>
</dbReference>
<dbReference type="SUPFAM" id="SSF51161">
    <property type="entry name" value="Trimeric LpxA-like enzymes"/>
    <property type="match status" value="1"/>
</dbReference>
<keyword evidence="4" id="KW-1185">Reference proteome</keyword>
<evidence type="ECO:0000256" key="2">
    <source>
        <dbReference type="ARBA" id="ARBA00022679"/>
    </source>
</evidence>
<accession>A0A1H3VK19</accession>
<evidence type="ECO:0000313" key="3">
    <source>
        <dbReference type="EMBL" id="SDZ75127.1"/>
    </source>
</evidence>
<dbReference type="PANTHER" id="PTHR23416:SF23">
    <property type="entry name" value="ACETYLTRANSFERASE C18B11.09C-RELATED"/>
    <property type="match status" value="1"/>
</dbReference>
<dbReference type="InterPro" id="IPR011004">
    <property type="entry name" value="Trimer_LpxA-like_sf"/>
</dbReference>
<dbReference type="InterPro" id="IPR051159">
    <property type="entry name" value="Hexapeptide_acetyltransf"/>
</dbReference>
<dbReference type="EMBL" id="FNQT01000001">
    <property type="protein sequence ID" value="SDZ75127.1"/>
    <property type="molecule type" value="Genomic_DNA"/>
</dbReference>
<evidence type="ECO:0000256" key="1">
    <source>
        <dbReference type="ARBA" id="ARBA00007274"/>
    </source>
</evidence>
<evidence type="ECO:0000313" key="4">
    <source>
        <dbReference type="Proteomes" id="UP000236755"/>
    </source>
</evidence>
<reference evidence="3 4" key="1">
    <citation type="submission" date="2016-10" db="EMBL/GenBank/DDBJ databases">
        <authorList>
            <person name="de Groot N.N."/>
        </authorList>
    </citation>
    <scope>NUCLEOTIDE SEQUENCE [LARGE SCALE GENOMIC DNA]</scope>
    <source>
        <strain evidence="3 4">CGMCC 1.8712</strain>
    </source>
</reference>
<dbReference type="STRING" id="555874.SAMN04488065_0031"/>
<keyword evidence="2 3" id="KW-0808">Transferase</keyword>
<dbReference type="RefSeq" id="WP_092629627.1">
    <property type="nucleotide sequence ID" value="NZ_FNQT01000001.1"/>
</dbReference>
<dbReference type="PANTHER" id="PTHR23416">
    <property type="entry name" value="SIALIC ACID SYNTHASE-RELATED"/>
    <property type="match status" value="1"/>
</dbReference>
<dbReference type="GO" id="GO:0008374">
    <property type="term" value="F:O-acyltransferase activity"/>
    <property type="evidence" value="ECO:0007669"/>
    <property type="project" value="TreeGrafter"/>
</dbReference>
<dbReference type="Gene3D" id="2.160.10.10">
    <property type="entry name" value="Hexapeptide repeat proteins"/>
    <property type="match status" value="1"/>
</dbReference>
<dbReference type="GO" id="GO:0005829">
    <property type="term" value="C:cytosol"/>
    <property type="evidence" value="ECO:0007669"/>
    <property type="project" value="TreeGrafter"/>
</dbReference>
<sequence length="303" mass="32944">MTKVNVSLSPEAQARVEEFVDGVDEQLSSSDATADVVQGVLARIHGDGDVYERWQAGESVSLAERIRLDTYHPRHVHTKGEVWAEKDEAQFQRSKPLRWLWLGFDASPLAANDAVALPFRQMLADHLFAEAGDDLKLFRGIRFPYGHNIEMGDRTVVHENVLLDDRGALDIGASVSVADGAAIHTHSHDVVDQSDVSIYRTVVDDDVRIASGAMVGAGSRVGENAMIGAKAIVHGDVPAHHVAVGTPAESIKVKPGWEPVAADLGPLPDNRGARRIEYDLPPDLDTVDEFERDLQTPVEVGSD</sequence>
<protein>
    <submittedName>
        <fullName evidence="3">Maltose O-acetyltransferase</fullName>
    </submittedName>
</protein>
<organism evidence="3 4">
    <name type="scientific">Haloplanus vescus</name>
    <dbReference type="NCBI Taxonomy" id="555874"/>
    <lineage>
        <taxon>Archaea</taxon>
        <taxon>Methanobacteriati</taxon>
        <taxon>Methanobacteriota</taxon>
        <taxon>Stenosarchaea group</taxon>
        <taxon>Halobacteria</taxon>
        <taxon>Halobacteriales</taxon>
        <taxon>Haloferacaceae</taxon>
        <taxon>Haloplanus</taxon>
    </lineage>
</organism>
<proteinExistence type="inferred from homology"/>
<dbReference type="OrthoDB" id="224761at2157"/>
<comment type="similarity">
    <text evidence="1">Belongs to the transferase hexapeptide repeat family.</text>
</comment>
<dbReference type="Proteomes" id="UP000236755">
    <property type="component" value="Unassembled WGS sequence"/>
</dbReference>